<feature type="region of interest" description="Disordered" evidence="1">
    <location>
        <begin position="22"/>
        <end position="58"/>
    </location>
</feature>
<evidence type="ECO:0000313" key="2">
    <source>
        <dbReference type="Proteomes" id="UP000887565"/>
    </source>
</evidence>
<feature type="region of interest" description="Disordered" evidence="1">
    <location>
        <begin position="271"/>
        <end position="338"/>
    </location>
</feature>
<feature type="compositionally biased region" description="Basic and acidic residues" evidence="1">
    <location>
        <begin position="25"/>
        <end position="45"/>
    </location>
</feature>
<feature type="compositionally biased region" description="Polar residues" evidence="1">
    <location>
        <begin position="273"/>
        <end position="285"/>
    </location>
</feature>
<keyword evidence="2" id="KW-1185">Reference proteome</keyword>
<feature type="compositionally biased region" description="Basic residues" evidence="1">
    <location>
        <begin position="309"/>
        <end position="319"/>
    </location>
</feature>
<feature type="compositionally biased region" description="Low complexity" evidence="1">
    <location>
        <begin position="631"/>
        <end position="646"/>
    </location>
</feature>
<proteinExistence type="predicted"/>
<dbReference type="AlphaFoldDB" id="A0A915L1Z3"/>
<evidence type="ECO:0000313" key="3">
    <source>
        <dbReference type="WBParaSite" id="nRc.2.0.1.t44741-RA"/>
    </source>
</evidence>
<feature type="region of interest" description="Disordered" evidence="1">
    <location>
        <begin position="383"/>
        <end position="404"/>
    </location>
</feature>
<dbReference type="WBParaSite" id="nRc.2.0.1.t44741-RA">
    <property type="protein sequence ID" value="nRc.2.0.1.t44741-RA"/>
    <property type="gene ID" value="nRc.2.0.1.g44741"/>
</dbReference>
<name>A0A915L1Z3_ROMCU</name>
<feature type="compositionally biased region" description="Polar residues" evidence="1">
    <location>
        <begin position="292"/>
        <end position="308"/>
    </location>
</feature>
<feature type="compositionally biased region" description="Polar residues" evidence="1">
    <location>
        <begin position="328"/>
        <end position="338"/>
    </location>
</feature>
<protein>
    <submittedName>
        <fullName evidence="3">Uncharacterized protein</fullName>
    </submittedName>
</protein>
<sequence>MAQNLHQKSNNYYYEAIAKSNAGNDRQHQHQQDHRPRRYSTDRYRSGRSATVSPAGNYRRKFKTGVSFDRLSLYDGENSSDSDDESEIDQISPRSMIYSPRSANNSLNNFHVTHPSGRRSAKITAGGAGTRKDQYPACFDRSISPFCPDLVKKKPQLPNFAADGAKSCGHNGTTTGRRARLRKTYSEPTDLFNVEECDRRKVEQIQDILNSLNFSKLTNLTEKSDSISRCSSRNFVHKYPNSLVQAPRSPNGKVCFSPTRSLINVAPMYDRSSPVTTASPPSQSPEEVWSTPRGSIASSSFNTNNNHQLVRKTSKRRRSSTPLKPDQVEQNNSDDQQLLSCGDETLDDFLVESSSSGIKELCEAAQTIDAWARRAIAAGRRRASDTPVNFKQTAPPVNHKSSFDPHQQLDEQKFAAGLNVEASTSFCASSPNDVASLPRRSGGITTRLCGQPRGVMQFLPSIKNSELLCTLRSPLQYATYSAVKSYRNLPPPLNKSFSDCEGKFANVLKIHQNSSDLLKNVTNVQESVENLPLTASSKMFLPRGSLPAEFVRFSGSDVVDATIINQQKIRNQNLNIPAFSLTTPTILFGVDSLGSFSRFGKLLRSLRSSRQNSPELPACPATTSTVPIRMSPVSSESPLSSPLTSLKIPKNRRKSQQYANLALMAMSQSWNDHNNNNLNLDRNTSSKCEEYCNVSDSDSSMFQADIMLWQRRSRGSLRRHT</sequence>
<reference evidence="3" key="1">
    <citation type="submission" date="2022-11" db="UniProtKB">
        <authorList>
            <consortium name="WormBaseParasite"/>
        </authorList>
    </citation>
    <scope>IDENTIFICATION</scope>
</reference>
<feature type="region of interest" description="Disordered" evidence="1">
    <location>
        <begin position="610"/>
        <end position="646"/>
    </location>
</feature>
<organism evidence="2 3">
    <name type="scientific">Romanomermis culicivorax</name>
    <name type="common">Nematode worm</name>
    <dbReference type="NCBI Taxonomy" id="13658"/>
    <lineage>
        <taxon>Eukaryota</taxon>
        <taxon>Metazoa</taxon>
        <taxon>Ecdysozoa</taxon>
        <taxon>Nematoda</taxon>
        <taxon>Enoplea</taxon>
        <taxon>Dorylaimia</taxon>
        <taxon>Mermithida</taxon>
        <taxon>Mermithoidea</taxon>
        <taxon>Mermithidae</taxon>
        <taxon>Romanomermis</taxon>
    </lineage>
</organism>
<dbReference type="Proteomes" id="UP000887565">
    <property type="component" value="Unplaced"/>
</dbReference>
<evidence type="ECO:0000256" key="1">
    <source>
        <dbReference type="SAM" id="MobiDB-lite"/>
    </source>
</evidence>
<accession>A0A915L1Z3</accession>